<keyword evidence="1" id="KW-0812">Transmembrane</keyword>
<protein>
    <submittedName>
        <fullName evidence="2">Uncharacterized protein</fullName>
    </submittedName>
</protein>
<evidence type="ECO:0000256" key="1">
    <source>
        <dbReference type="SAM" id="Phobius"/>
    </source>
</evidence>
<keyword evidence="1" id="KW-0472">Membrane</keyword>
<reference evidence="3" key="1">
    <citation type="submission" date="2018-12" db="EMBL/GenBank/DDBJ databases">
        <title>The complete genome of Metarhizium rileyi, a key fungal pathogen of Lepidoptera.</title>
        <authorList>
            <person name="Binneck E."/>
            <person name="Lastra C.C.L."/>
            <person name="Sosa-Gomez D.R."/>
        </authorList>
    </citation>
    <scope>NUCLEOTIDE SEQUENCE [LARGE SCALE GENOMIC DNA]</scope>
    <source>
        <strain evidence="3">Cep018-CH2</strain>
    </source>
</reference>
<dbReference type="Proteomes" id="UP000317257">
    <property type="component" value="Unassembled WGS sequence"/>
</dbReference>
<comment type="caution">
    <text evidence="2">The sequence shown here is derived from an EMBL/GenBank/DDBJ whole genome shotgun (WGS) entry which is preliminary data.</text>
</comment>
<gene>
    <name evidence="2" type="ORF">ED733_000812</name>
</gene>
<sequence length="110" mass="12386">MVWQISDSVFAFASELIAVFAAVILVYIDEDKVLLNLTLWQEEPKGDLSRAKYPFILAGSAVMMLASWPLIPWTELVVQRNRLESDTDIVVLELFITQVVIMTVPSCGRV</sequence>
<accession>A0A5C6GB98</accession>
<proteinExistence type="predicted"/>
<keyword evidence="1" id="KW-1133">Transmembrane helix</keyword>
<evidence type="ECO:0000313" key="2">
    <source>
        <dbReference type="EMBL" id="TWU73123.1"/>
    </source>
</evidence>
<feature type="transmembrane region" description="Helical" evidence="1">
    <location>
        <begin position="53"/>
        <end position="73"/>
    </location>
</feature>
<dbReference type="AlphaFoldDB" id="A0A5C6GB98"/>
<organism evidence="2 3">
    <name type="scientific">Metarhizium rileyi (strain RCEF 4871)</name>
    <name type="common">Nomuraea rileyi</name>
    <dbReference type="NCBI Taxonomy" id="1649241"/>
    <lineage>
        <taxon>Eukaryota</taxon>
        <taxon>Fungi</taxon>
        <taxon>Dikarya</taxon>
        <taxon>Ascomycota</taxon>
        <taxon>Pezizomycotina</taxon>
        <taxon>Sordariomycetes</taxon>
        <taxon>Hypocreomycetidae</taxon>
        <taxon>Hypocreales</taxon>
        <taxon>Clavicipitaceae</taxon>
        <taxon>Metarhizium</taxon>
    </lineage>
</organism>
<evidence type="ECO:0000313" key="3">
    <source>
        <dbReference type="Proteomes" id="UP000317257"/>
    </source>
</evidence>
<feature type="transmembrane region" description="Helical" evidence="1">
    <location>
        <begin position="9"/>
        <end position="28"/>
    </location>
</feature>
<name>A0A5C6GB98_METRR</name>
<dbReference type="EMBL" id="SBHS01000020">
    <property type="protein sequence ID" value="TWU73123.1"/>
    <property type="molecule type" value="Genomic_DNA"/>
</dbReference>